<evidence type="ECO:0000313" key="4">
    <source>
        <dbReference type="Proteomes" id="UP001228113"/>
    </source>
</evidence>
<gene>
    <name evidence="3" type="ORF">METESE_15630</name>
</gene>
<sequence length="341" mass="35617">MSGAIPAGAHWVRVPRFFGDAMMIHAALAPLRAAGLPLVAWGPGWVVDLFDGSPDYAAAVPEPARKYSPWEAARMLREHRPASLINFPKSHRPLLAGLLARIPLRLGCGDGGAFLGYTHSIAFYRQDTPFVARYADVVARAFPDLAARPAPFRPFRPRAGALAEAAALRAELGLDAYAVLAPGANSPSKRLSVACLAGLAGRLADAGVAPVILGAGDGDRALAGAIRDLEPRALDLTNRGGLAVSAAWISGARALVGVDSGLSHLAAGCGIPTLAVYGPTRPRHSAPWGPRVRVFRKEGLACLECWKLDCPVPGHPCMADLDPEALWAALADLMAAGPAVP</sequence>
<dbReference type="PANTHER" id="PTHR30160:SF7">
    <property type="entry name" value="ADP-HEPTOSE--LPS HEPTOSYLTRANSFERASE 2"/>
    <property type="match status" value="1"/>
</dbReference>
<dbReference type="PANTHER" id="PTHR30160">
    <property type="entry name" value="TETRAACYLDISACCHARIDE 4'-KINASE-RELATED"/>
    <property type="match status" value="1"/>
</dbReference>
<reference evidence="3" key="1">
    <citation type="journal article" date="2023" name="Int. J. Syst. Evol. Microbiol.">
        <title>Mesoterricola silvestris gen. nov., sp. nov., Mesoterricola sediminis sp. nov., Geothrix oryzae sp. nov., Geothrix edaphica sp. nov., Geothrix rubra sp. nov., and Geothrix limicola sp. nov., six novel members of Acidobacteriota isolated from soils.</title>
        <authorList>
            <person name="Itoh H."/>
            <person name="Sugisawa Y."/>
            <person name="Mise K."/>
            <person name="Xu Z."/>
            <person name="Kuniyasu M."/>
            <person name="Ushijima N."/>
            <person name="Kawano K."/>
            <person name="Kobayashi E."/>
            <person name="Shiratori Y."/>
            <person name="Masuda Y."/>
            <person name="Senoo K."/>
        </authorList>
    </citation>
    <scope>NUCLEOTIDE SEQUENCE</scope>
    <source>
        <strain evidence="3">W786</strain>
    </source>
</reference>
<dbReference type="Proteomes" id="UP001228113">
    <property type="component" value="Chromosome"/>
</dbReference>
<name>A0AA48GY86_9BACT</name>
<dbReference type="GO" id="GO:0005829">
    <property type="term" value="C:cytosol"/>
    <property type="evidence" value="ECO:0007669"/>
    <property type="project" value="TreeGrafter"/>
</dbReference>
<accession>A0AA48GY86</accession>
<dbReference type="EMBL" id="AP027081">
    <property type="protein sequence ID" value="BDU76605.1"/>
    <property type="molecule type" value="Genomic_DNA"/>
</dbReference>
<organism evidence="3 4">
    <name type="scientific">Mesoterricola sediminis</name>
    <dbReference type="NCBI Taxonomy" id="2927980"/>
    <lineage>
        <taxon>Bacteria</taxon>
        <taxon>Pseudomonadati</taxon>
        <taxon>Acidobacteriota</taxon>
        <taxon>Holophagae</taxon>
        <taxon>Holophagales</taxon>
        <taxon>Holophagaceae</taxon>
        <taxon>Mesoterricola</taxon>
    </lineage>
</organism>
<protein>
    <recommendedName>
        <fullName evidence="5">Glycosyltransferase family 9 protein</fullName>
    </recommendedName>
</protein>
<evidence type="ECO:0000256" key="1">
    <source>
        <dbReference type="ARBA" id="ARBA00022676"/>
    </source>
</evidence>
<dbReference type="CDD" id="cd03789">
    <property type="entry name" value="GT9_LPS_heptosyltransferase"/>
    <property type="match status" value="1"/>
</dbReference>
<dbReference type="Gene3D" id="3.40.50.2000">
    <property type="entry name" value="Glycogen Phosphorylase B"/>
    <property type="match status" value="2"/>
</dbReference>
<dbReference type="InterPro" id="IPR002201">
    <property type="entry name" value="Glyco_trans_9"/>
</dbReference>
<proteinExistence type="predicted"/>
<dbReference type="Pfam" id="PF01075">
    <property type="entry name" value="Glyco_transf_9"/>
    <property type="match status" value="1"/>
</dbReference>
<dbReference type="RefSeq" id="WP_316411464.1">
    <property type="nucleotide sequence ID" value="NZ_AP027081.1"/>
</dbReference>
<evidence type="ECO:0008006" key="5">
    <source>
        <dbReference type="Google" id="ProtNLM"/>
    </source>
</evidence>
<dbReference type="AlphaFoldDB" id="A0AA48GY86"/>
<dbReference type="GO" id="GO:0008713">
    <property type="term" value="F:ADP-heptose-lipopolysaccharide heptosyltransferase activity"/>
    <property type="evidence" value="ECO:0007669"/>
    <property type="project" value="TreeGrafter"/>
</dbReference>
<keyword evidence="1" id="KW-0328">Glycosyltransferase</keyword>
<dbReference type="GO" id="GO:0009244">
    <property type="term" value="P:lipopolysaccharide core region biosynthetic process"/>
    <property type="evidence" value="ECO:0007669"/>
    <property type="project" value="TreeGrafter"/>
</dbReference>
<dbReference type="KEGG" id="msea:METESE_15630"/>
<keyword evidence="4" id="KW-1185">Reference proteome</keyword>
<keyword evidence="2" id="KW-0808">Transferase</keyword>
<evidence type="ECO:0000256" key="2">
    <source>
        <dbReference type="ARBA" id="ARBA00022679"/>
    </source>
</evidence>
<dbReference type="InterPro" id="IPR051199">
    <property type="entry name" value="LPS_LOS_Heptosyltrfase"/>
</dbReference>
<evidence type="ECO:0000313" key="3">
    <source>
        <dbReference type="EMBL" id="BDU76605.1"/>
    </source>
</evidence>
<dbReference type="SUPFAM" id="SSF53756">
    <property type="entry name" value="UDP-Glycosyltransferase/glycogen phosphorylase"/>
    <property type="match status" value="1"/>
</dbReference>